<sequence>MNDPAIIKFSVFDYVDSSTRETHAEYLPLDFYSLARSPCLKIIRLSKQRYIQSRMSLHTSGRCPDRCPGRCPERCPGRCPEICPERCQTRNTPSDYCFVYRSVVRALDLQSGRAGFDYWPGRIRSDQSSPSLKLTITRIELALGLRLVIVLGQAERFVCL</sequence>
<feature type="domain" description="4Fe-4S ferredoxin-type" evidence="1">
    <location>
        <begin position="53"/>
        <end position="85"/>
    </location>
</feature>
<protein>
    <recommendedName>
        <fullName evidence="1">4Fe-4S ferredoxin-type domain-containing protein</fullName>
    </recommendedName>
</protein>
<evidence type="ECO:0000259" key="1">
    <source>
        <dbReference type="PROSITE" id="PS51379"/>
    </source>
</evidence>
<organism evidence="2 3">
    <name type="scientific">Elysia crispata</name>
    <name type="common">lettuce slug</name>
    <dbReference type="NCBI Taxonomy" id="231223"/>
    <lineage>
        <taxon>Eukaryota</taxon>
        <taxon>Metazoa</taxon>
        <taxon>Spiralia</taxon>
        <taxon>Lophotrochozoa</taxon>
        <taxon>Mollusca</taxon>
        <taxon>Gastropoda</taxon>
        <taxon>Heterobranchia</taxon>
        <taxon>Euthyneura</taxon>
        <taxon>Panpulmonata</taxon>
        <taxon>Sacoglossa</taxon>
        <taxon>Placobranchoidea</taxon>
        <taxon>Plakobranchidae</taxon>
        <taxon>Elysia</taxon>
    </lineage>
</organism>
<dbReference type="Proteomes" id="UP001283361">
    <property type="component" value="Unassembled WGS sequence"/>
</dbReference>
<dbReference type="InterPro" id="IPR017896">
    <property type="entry name" value="4Fe4S_Fe-S-bd"/>
</dbReference>
<evidence type="ECO:0000313" key="2">
    <source>
        <dbReference type="EMBL" id="KAK3752698.1"/>
    </source>
</evidence>
<gene>
    <name evidence="2" type="ORF">RRG08_063552</name>
</gene>
<proteinExistence type="predicted"/>
<reference evidence="2" key="1">
    <citation type="journal article" date="2023" name="G3 (Bethesda)">
        <title>A reference genome for the long-term kleptoplast-retaining sea slug Elysia crispata morphotype clarki.</title>
        <authorList>
            <person name="Eastman K.E."/>
            <person name="Pendleton A.L."/>
            <person name="Shaikh M.A."/>
            <person name="Suttiyut T."/>
            <person name="Ogas R."/>
            <person name="Tomko P."/>
            <person name="Gavelis G."/>
            <person name="Widhalm J.R."/>
            <person name="Wisecaver J.H."/>
        </authorList>
    </citation>
    <scope>NUCLEOTIDE SEQUENCE</scope>
    <source>
        <strain evidence="2">ECLA1</strain>
    </source>
</reference>
<dbReference type="PROSITE" id="PS51379">
    <property type="entry name" value="4FE4S_FER_2"/>
    <property type="match status" value="1"/>
</dbReference>
<dbReference type="AlphaFoldDB" id="A0AAE0YNZ9"/>
<dbReference type="EMBL" id="JAWDGP010005743">
    <property type="protein sequence ID" value="KAK3752698.1"/>
    <property type="molecule type" value="Genomic_DNA"/>
</dbReference>
<evidence type="ECO:0000313" key="3">
    <source>
        <dbReference type="Proteomes" id="UP001283361"/>
    </source>
</evidence>
<accession>A0AAE0YNZ9</accession>
<name>A0AAE0YNZ9_9GAST</name>
<comment type="caution">
    <text evidence="2">The sequence shown here is derived from an EMBL/GenBank/DDBJ whole genome shotgun (WGS) entry which is preliminary data.</text>
</comment>
<keyword evidence="3" id="KW-1185">Reference proteome</keyword>